<reference evidence="2" key="1">
    <citation type="submission" date="2022-03" db="EMBL/GenBank/DDBJ databases">
        <authorList>
            <person name="Alioto T."/>
            <person name="Alioto T."/>
            <person name="Gomez Garrido J."/>
        </authorList>
    </citation>
    <scope>NUCLEOTIDE SEQUENCE</scope>
</reference>
<organism evidence="2 3">
    <name type="scientific">Pelobates cultripes</name>
    <name type="common">Western spadefoot toad</name>
    <dbReference type="NCBI Taxonomy" id="61616"/>
    <lineage>
        <taxon>Eukaryota</taxon>
        <taxon>Metazoa</taxon>
        <taxon>Chordata</taxon>
        <taxon>Craniata</taxon>
        <taxon>Vertebrata</taxon>
        <taxon>Euteleostomi</taxon>
        <taxon>Amphibia</taxon>
        <taxon>Batrachia</taxon>
        <taxon>Anura</taxon>
        <taxon>Pelobatoidea</taxon>
        <taxon>Pelobatidae</taxon>
        <taxon>Pelobates</taxon>
    </lineage>
</organism>
<evidence type="ECO:0000256" key="1">
    <source>
        <dbReference type="SAM" id="MobiDB-lite"/>
    </source>
</evidence>
<proteinExistence type="predicted"/>
<evidence type="ECO:0000313" key="2">
    <source>
        <dbReference type="EMBL" id="CAH2312223.1"/>
    </source>
</evidence>
<evidence type="ECO:0000313" key="3">
    <source>
        <dbReference type="Proteomes" id="UP001295444"/>
    </source>
</evidence>
<sequence length="120" mass="12740">MITILVKSASDRTQRASPLQSSPGQIGVEAQFGVKRPGMYPPPEMNPMYMAPPPPYPGPPYNGAPAPTAPSGWMEPGMPGGGKAAEAASSAYYNPANPHNVYMPMERPPPYAPTDDKKTN</sequence>
<keyword evidence="3" id="KW-1185">Reference proteome</keyword>
<dbReference type="AlphaFoldDB" id="A0AAD1WKR4"/>
<name>A0AAD1WKR4_PELCU</name>
<protein>
    <submittedName>
        <fullName evidence="2">Postacrosomal sheath WW domain-binding</fullName>
    </submittedName>
</protein>
<dbReference type="Proteomes" id="UP001295444">
    <property type="component" value="Chromosome 08"/>
</dbReference>
<accession>A0AAD1WKR4</accession>
<feature type="region of interest" description="Disordered" evidence="1">
    <location>
        <begin position="1"/>
        <end position="29"/>
    </location>
</feature>
<dbReference type="EMBL" id="OW240919">
    <property type="protein sequence ID" value="CAH2312223.1"/>
    <property type="molecule type" value="Genomic_DNA"/>
</dbReference>
<feature type="compositionally biased region" description="Polar residues" evidence="1">
    <location>
        <begin position="15"/>
        <end position="24"/>
    </location>
</feature>
<gene>
    <name evidence="2" type="ORF">PECUL_23A002497</name>
</gene>